<dbReference type="PANTHER" id="PTHR16166">
    <property type="entry name" value="VACUOLAR PROTEIN SORTING-ASSOCIATED PROTEIN VPS13"/>
    <property type="match status" value="1"/>
</dbReference>
<feature type="domain" description="Vacuolar protein sorting-associated protein 13 VPS13 adaptor binding" evidence="6">
    <location>
        <begin position="2222"/>
        <end position="2754"/>
    </location>
</feature>
<dbReference type="InterPro" id="IPR026854">
    <property type="entry name" value="VPS13_N"/>
</dbReference>
<evidence type="ECO:0000256" key="4">
    <source>
        <dbReference type="SAM" id="MobiDB-lite"/>
    </source>
</evidence>
<comment type="caution">
    <text evidence="7">The sequence shown here is derived from an EMBL/GenBank/DDBJ whole genome shotgun (WGS) entry which is preliminary data.</text>
</comment>
<feature type="region of interest" description="Disordered" evidence="4">
    <location>
        <begin position="709"/>
        <end position="728"/>
    </location>
</feature>
<keyword evidence="2" id="KW-0813">Transport</keyword>
<dbReference type="EMBL" id="CAUJNA010000048">
    <property type="protein sequence ID" value="CAJ1371018.1"/>
    <property type="molecule type" value="Genomic_DNA"/>
</dbReference>
<reference evidence="7" key="1">
    <citation type="submission" date="2023-08" db="EMBL/GenBank/DDBJ databases">
        <authorList>
            <person name="Chen Y."/>
            <person name="Shah S."/>
            <person name="Dougan E. K."/>
            <person name="Thang M."/>
            <person name="Chan C."/>
        </authorList>
    </citation>
    <scope>NUCLEOTIDE SEQUENCE</scope>
</reference>
<feature type="region of interest" description="Disordered" evidence="4">
    <location>
        <begin position="661"/>
        <end position="696"/>
    </location>
</feature>
<gene>
    <name evidence="7" type="ORF">EVOR1521_LOCUS1452</name>
</gene>
<feature type="compositionally biased region" description="Low complexity" evidence="4">
    <location>
        <begin position="681"/>
        <end position="696"/>
    </location>
</feature>
<feature type="region of interest" description="Disordered" evidence="4">
    <location>
        <begin position="1137"/>
        <end position="1174"/>
    </location>
</feature>
<dbReference type="InterPro" id="IPR009543">
    <property type="entry name" value="VPS13_VAB"/>
</dbReference>
<evidence type="ECO:0000256" key="3">
    <source>
        <dbReference type="ARBA" id="ARBA00023055"/>
    </source>
</evidence>
<keyword evidence="8" id="KW-1185">Reference proteome</keyword>
<evidence type="ECO:0000256" key="1">
    <source>
        <dbReference type="ARBA" id="ARBA00006545"/>
    </source>
</evidence>
<keyword evidence="3" id="KW-0445">Lipid transport</keyword>
<accession>A0AA36HKY7</accession>
<feature type="compositionally biased region" description="Basic and acidic residues" evidence="4">
    <location>
        <begin position="661"/>
        <end position="680"/>
    </location>
</feature>
<evidence type="ECO:0000313" key="8">
    <source>
        <dbReference type="Proteomes" id="UP001178507"/>
    </source>
</evidence>
<dbReference type="GO" id="GO:0045053">
    <property type="term" value="P:protein retention in Golgi apparatus"/>
    <property type="evidence" value="ECO:0007669"/>
    <property type="project" value="TreeGrafter"/>
</dbReference>
<evidence type="ECO:0000256" key="2">
    <source>
        <dbReference type="ARBA" id="ARBA00022448"/>
    </source>
</evidence>
<evidence type="ECO:0000259" key="5">
    <source>
        <dbReference type="Pfam" id="PF12624"/>
    </source>
</evidence>
<dbReference type="GO" id="GO:0006623">
    <property type="term" value="P:protein targeting to vacuole"/>
    <property type="evidence" value="ECO:0007669"/>
    <property type="project" value="TreeGrafter"/>
</dbReference>
<dbReference type="InterPro" id="IPR026847">
    <property type="entry name" value="VPS13"/>
</dbReference>
<protein>
    <submittedName>
        <fullName evidence="7">Uncharacterized protein</fullName>
    </submittedName>
</protein>
<feature type="domain" description="Chorein N-terminal" evidence="5">
    <location>
        <begin position="1"/>
        <end position="414"/>
    </location>
</feature>
<proteinExistence type="inferred from homology"/>
<name>A0AA36HKY7_9DINO</name>
<dbReference type="GO" id="GO:0006869">
    <property type="term" value="P:lipid transport"/>
    <property type="evidence" value="ECO:0007669"/>
    <property type="project" value="UniProtKB-KW"/>
</dbReference>
<feature type="region of interest" description="Disordered" evidence="4">
    <location>
        <begin position="2175"/>
        <end position="2203"/>
    </location>
</feature>
<organism evidence="7 8">
    <name type="scientific">Effrenium voratum</name>
    <dbReference type="NCBI Taxonomy" id="2562239"/>
    <lineage>
        <taxon>Eukaryota</taxon>
        <taxon>Sar</taxon>
        <taxon>Alveolata</taxon>
        <taxon>Dinophyceae</taxon>
        <taxon>Suessiales</taxon>
        <taxon>Symbiodiniaceae</taxon>
        <taxon>Effrenium</taxon>
    </lineage>
</organism>
<dbReference type="PANTHER" id="PTHR16166:SF93">
    <property type="entry name" value="INTERMEMBRANE LIPID TRANSFER PROTEIN VPS13"/>
    <property type="match status" value="1"/>
</dbReference>
<comment type="similarity">
    <text evidence="1">Belongs to the VPS13 family.</text>
</comment>
<feature type="region of interest" description="Disordered" evidence="4">
    <location>
        <begin position="1062"/>
        <end position="1083"/>
    </location>
</feature>
<dbReference type="Proteomes" id="UP001178507">
    <property type="component" value="Unassembled WGS sequence"/>
</dbReference>
<evidence type="ECO:0000313" key="7">
    <source>
        <dbReference type="EMBL" id="CAJ1371018.1"/>
    </source>
</evidence>
<sequence length="3361" mass="375303">MLEGFVEQYLLRYLGDYIFGVDKQNLSVTTWRGEVHLRSARLKQEVVELLNLPFQLFFGEVADLKINVPWNRLGSRPVVVELTGLRVLLGPKPSTEWSNEEELRRVQLARQRLVDRADLLFGLKEASPEGERKEGYLDRLATRIGDNLELNLRDLHLRYQDDSPAAGGRPVSGGVYLDYLSVQSTGQDWQPSFIERSGVKELFKLLRLRRLSCYHVLPGWATKIGPKSTLTDEDFRRCFEDDPWPKAFERLKKGYRVAYLLPETSGSLKLTQALEESAEKPRFDLQCELDRIQVLISGDSYRGICGIMSLVSEYFAFQEVTRHWIQSYWPHRPTLPVQGSSLLWWRYALRCIRAAAQIRAPAKASFSWLLQEENLSRLRLQAEYCALVVKSRVQLSEEEQARLQRLRVSLPATELLRCHAMALERMHAAEAPRTAPRTDSNWSYWDREAEVLSVPPLSALEAPGEVEAPQAFAPEQIADLPLVTVKERFKHLPSVASWMLPRPLCIAGAPGDVPEMEGSANAASVPDEEGLVSPANAARKEDMACQLQAFRHRPSVGTWLQLKPPVVARRAPEQRSWLSWLLPSRFTESSSGPAESTSFWPWRKTRTEPVSWFRSRPEPEVVISKPAAPLPEAPVPETEPVEKVQSSSSWLPSLRWFAEPEERRKEPLTMKEDQSCHSESPKSPSPTGLSTSPSHGPSAWRVWFSAAEGTDAPQAASPRQAEERRQSRAVAFTEAFPPPEEAPLLRLVVDAEVLVEMQIQKEVKTIGEAKKLRFSVLAGDELSTRTEVADLQLIMRDSSRMPHVDTRLLQMASQKGQDGEGERPVSVSYISRDEKGQPWICMKASGMALFYQQELLQQVTGFLTASLGQTAGKPRRGFDHWRRRAKALLYTRGRPRCKLELKDQTVLVPTRPWPARAPRTGGGPVLALRARFVRAVSEEVGVKDFKHELPGFELVRVDRWTVECTGLQLLHFPSYRAFFMPERSSDWMLLQELNTTLTCLAKRHEEMLPPALLAFGMRQQPKALLSLEAKGDVQSLALSFSNVAYDSFIRAFRLLLRGPSGPSQPPVSPAVPRVPADPPGPDLLRPASLSFEGFLAQSVESISSGDEDVVPSQQDSISSGSPLSTFKRVRFMSAMSGLPEKSPRPLLPEPEAEAEEPLTPLPRAPQTEENTVDPWAGQSSMSFELQVGVLSIHFHCLPTPAPLELRGPAVLSFKLFTGYACLNLKLSSLEMSDRSLGSLVLAKPTEKESVGLSLVAAWEEQARLREAESAELRVALNLGNVRFLFSPMHFRELISFAKTTPPGNTPALLGDPLLWRIRVSVEEGFLQWVDEVTGNLFAKSRMKQSQILLDLHQETVSFNSSFRDFSIQDCSSAQCPMILSVQSGETYLMEIRARTFTLSSPDFEGYHTLVSIAFRSVHLQYMGQKFVKCWQWIFGSFLPALTAGRRKGIQLESSEEETDSVASFMSIEDAEAPAALPTEIPKVRAAELFMELAEGDFAKRAAWEAAEKAVRQAEPWQVPTLTRLHVSIENPVISIPLETSGKDQEPAVEIQAKRLVASNGPCRRQGRQGLVDALALHFEKASISEVDGPEMLAAQDMTVQIDLNLQVRVPPLPMHVLWRAPMVQLQLSSRSLALLRSAFARNVAGVDPDVVPQSLPEPAQLQRPGKFPVWLVFRLLFRNFKLRMQEREDSLAELSAKQLLVEVKKHAAPRAMINFSLWEARLGTSPLVPFSQLLCKRPLPKASARAGRKGSAFVHGEYVTDHSDGQRFEIHCWRPRVLLQMPLLRRIWSWMFPPQPWFAPPLVVGERPCNEMRVAATLHDALVMLVEKPEVQDAPLISVLTNLKYHLQSCPQLQKWSMNFDAPEVFYCEGWPGVLELESREQCRASLAKAHDMVFQVANASQSQGPETSARQLSCKELTLNLTNRDLWLWVACVKRAWGMDEKAEANGGSNSEDALEFNFSQAKLTLVSEDNSGSRVPFLELQGSDLQFLRWQSREKRLTVRAEISLWLFNPLTSLWEPLLEGAGESRKWGMKIVCKSAGSEQELARDTLSIESQDYMLLNISELCWRVLPTLSAPWLSPATATALPTFSPYVVRNDLAVPVTLRLPDDTRLRLQPHTERRLENPKQDVVLQERMLVAVQVEGSRVFAEVEGISLDRVGRRGYALSSSGSLARSVRSSSEQEQLAHQAMGRRKGLGRAASHPALRQSADAGGKLLLPPYFLCRVQAKEDYKMLLLEPPARVINQLNVPVRLSVNAQEMAEEVPPDGCVALPVTLRGALSVLAQGGWSGDFRFEELGKRSAGHFICECPRSDEAFVFSIEWQTELIPHHELHAALYTIRLCAPVTLVSTLPVSCRCEVSGAGRQWTRELAAGGSCQIHSRQPDQLQLRLALYAPQLWSAPLTLPRQDDKVTIGVPVNSSKNQTHLQLVVSWSKLGKHLTVVVHSPTWIADHIHSEHLQFAYQTREAQKWGGGYQNVALPHETRRLPHPRLLPLDCRATHVAFRLRDGVSEAVSLRALGSGQVQVKALTREPKEGQQRRADMGPDSLSLGVRFTERMEAGLEVRVLHVAPQQVAVNATSRHLVLRPARVGRSEVPELSLASGGRAAVHWHSGTDLLQARLGASHWSGRLPVGSVGEYSFQCWDACGDSKFVNFRVEVRNVEATTFIVFREAGTPAVVLRNLSSEALLFQQEQVSTLAEDQRDDAVDRRSQESIMSHPVRWFSLESFTSHTPPETAVSPALRLEPGESLPFAWPEPVLPRRLELRTCLERRLVVRLALEKTEKSLPLALASQQPLFYDVVATGPSLLLTVRDKPRQEPELSEGRELQVNVNLTGLGLSLVAPTSRAFPEAQDDGDELRRELLFLSADRLQGTFRRRESNQSLELRVQEVQVDNQREDARHPVLLKRKGEGKDDAEPLLKLLVSRCDLHFDRLELALRSIDLRLDQGFILDMMALVQSVRTSLGVSATASDMDLGPGVEKEGRKLHFNHLNLAKATVCVSFAGSRWSGSMPGDVAFWKRLLSSLSSVDRAILRFDGYTLQETTADAENFITTLRGHYYKQFMRELKWFVGGLEVLGTPATFCGSVARSCKEGVLAPYRGARTSPEDMVEGCIVGTNGCVRNAFFECFNSLSKATGAASQGCRICLHEDFQKRRPAPTSKDRRVGEGLTVACGSCFGGLRQGLEGLFVLPARGFQTAGLRGCVRGTGQGAVGCVGGSMVGCLDMTRVAAESFRNVAQQGRREEGRRRLPRLLYGPERSLRPFELLDAELKAYLVSLDPSLASMALLECVRDDEGKVLAVASDIFFLHLRNGKLTKVPLDDIVEVEVGEKVLWLQLHSCAVRLEDDAQRCRQTARLLGACLGGSYQL</sequence>
<dbReference type="Pfam" id="PF12624">
    <property type="entry name" value="VPS13_N"/>
    <property type="match status" value="1"/>
</dbReference>
<evidence type="ECO:0000259" key="6">
    <source>
        <dbReference type="Pfam" id="PF25036"/>
    </source>
</evidence>
<dbReference type="Pfam" id="PF25036">
    <property type="entry name" value="VPS13_VAB"/>
    <property type="match status" value="1"/>
</dbReference>